<reference evidence="2" key="1">
    <citation type="journal article" date="2019" name="Int. J. Syst. Evol. Microbiol.">
        <title>The Global Catalogue of Microorganisms (GCM) 10K type strain sequencing project: providing services to taxonomists for standard genome sequencing and annotation.</title>
        <authorList>
            <consortium name="The Broad Institute Genomics Platform"/>
            <consortium name="The Broad Institute Genome Sequencing Center for Infectious Disease"/>
            <person name="Wu L."/>
            <person name="Ma J."/>
        </authorList>
    </citation>
    <scope>NUCLEOTIDE SEQUENCE [LARGE SCALE GENOMIC DNA]</scope>
    <source>
        <strain evidence="2">CGMCC 4.7093</strain>
    </source>
</reference>
<dbReference type="InterPro" id="IPR032710">
    <property type="entry name" value="NTF2-like_dom_sf"/>
</dbReference>
<dbReference type="EMBL" id="JBHSIV010000001">
    <property type="protein sequence ID" value="MFC5060602.1"/>
    <property type="molecule type" value="Genomic_DNA"/>
</dbReference>
<dbReference type="Pfam" id="PF07366">
    <property type="entry name" value="SnoaL"/>
    <property type="match status" value="1"/>
</dbReference>
<evidence type="ECO:0000313" key="1">
    <source>
        <dbReference type="EMBL" id="MFC5060602.1"/>
    </source>
</evidence>
<dbReference type="InterPro" id="IPR009959">
    <property type="entry name" value="Cyclase_SnoaL-like"/>
</dbReference>
<accession>A0ABV9YFS5</accession>
<dbReference type="PANTHER" id="PTHR38436:SF1">
    <property type="entry name" value="ESTER CYCLASE"/>
    <property type="match status" value="1"/>
</dbReference>
<evidence type="ECO:0000313" key="2">
    <source>
        <dbReference type="Proteomes" id="UP001595947"/>
    </source>
</evidence>
<name>A0ABV9YFS5_9PSEU</name>
<proteinExistence type="predicted"/>
<protein>
    <submittedName>
        <fullName evidence="1">Ester cyclase</fullName>
    </submittedName>
</protein>
<organism evidence="1 2">
    <name type="scientific">Actinomycetospora atypica</name>
    <dbReference type="NCBI Taxonomy" id="1290095"/>
    <lineage>
        <taxon>Bacteria</taxon>
        <taxon>Bacillati</taxon>
        <taxon>Actinomycetota</taxon>
        <taxon>Actinomycetes</taxon>
        <taxon>Pseudonocardiales</taxon>
        <taxon>Pseudonocardiaceae</taxon>
        <taxon>Actinomycetospora</taxon>
    </lineage>
</organism>
<gene>
    <name evidence="1" type="ORF">ACFPBZ_00135</name>
</gene>
<dbReference type="Proteomes" id="UP001595947">
    <property type="component" value="Unassembled WGS sequence"/>
</dbReference>
<keyword evidence="2" id="KW-1185">Reference proteome</keyword>
<comment type="caution">
    <text evidence="1">The sequence shown here is derived from an EMBL/GenBank/DDBJ whole genome shotgun (WGS) entry which is preliminary data.</text>
</comment>
<dbReference type="PANTHER" id="PTHR38436">
    <property type="entry name" value="POLYKETIDE CYCLASE SNOAL-LIKE DOMAIN"/>
    <property type="match status" value="1"/>
</dbReference>
<dbReference type="SUPFAM" id="SSF54427">
    <property type="entry name" value="NTF2-like"/>
    <property type="match status" value="1"/>
</dbReference>
<dbReference type="Gene3D" id="3.10.450.50">
    <property type="match status" value="1"/>
</dbReference>
<dbReference type="RefSeq" id="WP_378033962.1">
    <property type="nucleotide sequence ID" value="NZ_JBHSIV010000001.1"/>
</dbReference>
<sequence>MTTDDKATCAKSLELMAIGTLEEMAEVFAPDALNRESKAEPAATRGAGPEAFHATALWLREAHSDLRWEVRDAVQEGDLVVLHTTMTGRQTGPFTAYDENASVAMVFPPTGRAFSVTQTHWFRMREGRIVEHWANRDDRTLGEQLGWTPPSPVYLAKMLLARRRARHRA</sequence>